<dbReference type="Proteomes" id="UP001501585">
    <property type="component" value="Unassembled WGS sequence"/>
</dbReference>
<name>A0ABN2S2Q1_9ACTN</name>
<organism evidence="2 3">
    <name type="scientific">Nocardiopsis rhodophaea</name>
    <dbReference type="NCBI Taxonomy" id="280238"/>
    <lineage>
        <taxon>Bacteria</taxon>
        <taxon>Bacillati</taxon>
        <taxon>Actinomycetota</taxon>
        <taxon>Actinomycetes</taxon>
        <taxon>Streptosporangiales</taxon>
        <taxon>Nocardiopsidaceae</taxon>
        <taxon>Nocardiopsis</taxon>
    </lineage>
</organism>
<gene>
    <name evidence="2" type="ORF">GCM10009799_00400</name>
</gene>
<dbReference type="Gene3D" id="1.10.10.10">
    <property type="entry name" value="Winged helix-like DNA-binding domain superfamily/Winged helix DNA-binding domain"/>
    <property type="match status" value="1"/>
</dbReference>
<dbReference type="InterPro" id="IPR036388">
    <property type="entry name" value="WH-like_DNA-bd_sf"/>
</dbReference>
<proteinExistence type="predicted"/>
<dbReference type="InterPro" id="IPR011991">
    <property type="entry name" value="ArsR-like_HTH"/>
</dbReference>
<dbReference type="Pfam" id="PF13601">
    <property type="entry name" value="HTH_34"/>
    <property type="match status" value="1"/>
</dbReference>
<sequence length="115" mass="12789">MLAGARMSHLRHELDSVIHSPVRFSIMAALSPLERAGFRMLRDTVEVSDSALSQHLTTLEKAGYVEVRKEQKGRRTTTWVSLTRQGREAFGHHLRTLNRIAEQPATGAPGDVANT</sequence>
<evidence type="ECO:0000313" key="3">
    <source>
        <dbReference type="Proteomes" id="UP001501585"/>
    </source>
</evidence>
<dbReference type="PANTHER" id="PTHR37318">
    <property type="entry name" value="BSL7504 PROTEIN"/>
    <property type="match status" value="1"/>
</dbReference>
<evidence type="ECO:0000313" key="2">
    <source>
        <dbReference type="EMBL" id="GAA1979184.1"/>
    </source>
</evidence>
<feature type="domain" description="Winged helix DNA-binding" evidence="1">
    <location>
        <begin position="22"/>
        <end position="100"/>
    </location>
</feature>
<dbReference type="SUPFAM" id="SSF46785">
    <property type="entry name" value="Winged helix' DNA-binding domain"/>
    <property type="match status" value="1"/>
</dbReference>
<protein>
    <submittedName>
        <fullName evidence="2">Transcriptional regulator</fullName>
    </submittedName>
</protein>
<keyword evidence="3" id="KW-1185">Reference proteome</keyword>
<dbReference type="InterPro" id="IPR027395">
    <property type="entry name" value="WH_DNA-bd_dom"/>
</dbReference>
<comment type="caution">
    <text evidence="2">The sequence shown here is derived from an EMBL/GenBank/DDBJ whole genome shotgun (WGS) entry which is preliminary data.</text>
</comment>
<dbReference type="InterPro" id="IPR036390">
    <property type="entry name" value="WH_DNA-bd_sf"/>
</dbReference>
<dbReference type="EMBL" id="BAAAPC010000001">
    <property type="protein sequence ID" value="GAA1979184.1"/>
    <property type="molecule type" value="Genomic_DNA"/>
</dbReference>
<reference evidence="2 3" key="1">
    <citation type="journal article" date="2019" name="Int. J. Syst. Evol. Microbiol.">
        <title>The Global Catalogue of Microorganisms (GCM) 10K type strain sequencing project: providing services to taxonomists for standard genome sequencing and annotation.</title>
        <authorList>
            <consortium name="The Broad Institute Genomics Platform"/>
            <consortium name="The Broad Institute Genome Sequencing Center for Infectious Disease"/>
            <person name="Wu L."/>
            <person name="Ma J."/>
        </authorList>
    </citation>
    <scope>NUCLEOTIDE SEQUENCE [LARGE SCALE GENOMIC DNA]</scope>
    <source>
        <strain evidence="2 3">JCM 15313</strain>
    </source>
</reference>
<dbReference type="PANTHER" id="PTHR37318:SF1">
    <property type="entry name" value="BSL7504 PROTEIN"/>
    <property type="match status" value="1"/>
</dbReference>
<dbReference type="CDD" id="cd00090">
    <property type="entry name" value="HTH_ARSR"/>
    <property type="match status" value="1"/>
</dbReference>
<accession>A0ABN2S2Q1</accession>
<evidence type="ECO:0000259" key="1">
    <source>
        <dbReference type="Pfam" id="PF13601"/>
    </source>
</evidence>